<reference evidence="1" key="1">
    <citation type="submission" date="2022-10" db="EMBL/GenBank/DDBJ databases">
        <title>Rhodococcus ferula Z13 complete genome.</title>
        <authorList>
            <person name="Long X."/>
            <person name="Zang M."/>
        </authorList>
    </citation>
    <scope>NUCLEOTIDE SEQUENCE</scope>
    <source>
        <strain evidence="1">Z13</strain>
    </source>
</reference>
<sequence length="94" mass="10553">MGMHRTNAADGVAPGSFEFTEVLLHGSWDGEFVFIEPMMTRDRLATRPSLREVVEQPAAYRRTGYYPTLYTVDFDEEAGEYVIALSGPTMREGS</sequence>
<evidence type="ECO:0000313" key="1">
    <source>
        <dbReference type="EMBL" id="UYP17341.1"/>
    </source>
</evidence>
<name>A0ACD4DBH6_9NOCA</name>
<organism evidence="1 2">
    <name type="scientific">Rhodococcus sacchari</name>
    <dbReference type="NCBI Taxonomy" id="2962047"/>
    <lineage>
        <taxon>Bacteria</taxon>
        <taxon>Bacillati</taxon>
        <taxon>Actinomycetota</taxon>
        <taxon>Actinomycetes</taxon>
        <taxon>Mycobacteriales</taxon>
        <taxon>Nocardiaceae</taxon>
        <taxon>Rhodococcus</taxon>
    </lineage>
</organism>
<accession>A0ACD4DBH6</accession>
<keyword evidence="2" id="KW-1185">Reference proteome</keyword>
<evidence type="ECO:0000313" key="2">
    <source>
        <dbReference type="Proteomes" id="UP001156484"/>
    </source>
</evidence>
<dbReference type="EMBL" id="CP107551">
    <property type="protein sequence ID" value="UYP17341.1"/>
    <property type="molecule type" value="Genomic_DNA"/>
</dbReference>
<gene>
    <name evidence="1" type="ORF">OED52_11520</name>
</gene>
<proteinExistence type="predicted"/>
<protein>
    <submittedName>
        <fullName evidence="1">Uncharacterized protein</fullName>
    </submittedName>
</protein>
<dbReference type="Proteomes" id="UP001156484">
    <property type="component" value="Chromosome"/>
</dbReference>